<evidence type="ECO:0000313" key="10">
    <source>
        <dbReference type="Proteomes" id="UP000290287"/>
    </source>
</evidence>
<dbReference type="SUPFAM" id="SSF56954">
    <property type="entry name" value="Outer membrane efflux proteins (OEP)"/>
    <property type="match status" value="1"/>
</dbReference>
<organism evidence="9 10">
    <name type="scientific">Veronia nyctiphanis</name>
    <dbReference type="NCBI Taxonomy" id="1278244"/>
    <lineage>
        <taxon>Bacteria</taxon>
        <taxon>Pseudomonadati</taxon>
        <taxon>Pseudomonadota</taxon>
        <taxon>Gammaproteobacteria</taxon>
        <taxon>Vibrionales</taxon>
        <taxon>Vibrionaceae</taxon>
        <taxon>Veronia</taxon>
    </lineage>
</organism>
<evidence type="ECO:0000256" key="6">
    <source>
        <dbReference type="ARBA" id="ARBA00023136"/>
    </source>
</evidence>
<keyword evidence="4" id="KW-1134">Transmembrane beta strand</keyword>
<dbReference type="Pfam" id="PF02321">
    <property type="entry name" value="OEP"/>
    <property type="match status" value="1"/>
</dbReference>
<name>A0A4V1LSD9_9GAMM</name>
<dbReference type="GO" id="GO:0015288">
    <property type="term" value="F:porin activity"/>
    <property type="evidence" value="ECO:0007669"/>
    <property type="project" value="TreeGrafter"/>
</dbReference>
<accession>A0A4V1LSD9</accession>
<dbReference type="PANTHER" id="PTHR30026">
    <property type="entry name" value="OUTER MEMBRANE PROTEIN TOLC"/>
    <property type="match status" value="1"/>
</dbReference>
<comment type="subcellular location">
    <subcellularLocation>
        <location evidence="1">Cell outer membrane</location>
    </subcellularLocation>
</comment>
<dbReference type="GO" id="GO:0009279">
    <property type="term" value="C:cell outer membrane"/>
    <property type="evidence" value="ECO:0007669"/>
    <property type="project" value="UniProtKB-SubCell"/>
</dbReference>
<dbReference type="InterPro" id="IPR051906">
    <property type="entry name" value="TolC-like"/>
</dbReference>
<evidence type="ECO:0000256" key="2">
    <source>
        <dbReference type="ARBA" id="ARBA00007613"/>
    </source>
</evidence>
<comment type="caution">
    <text evidence="9">The sequence shown here is derived from an EMBL/GenBank/DDBJ whole genome shotgun (WGS) entry which is preliminary data.</text>
</comment>
<evidence type="ECO:0000256" key="8">
    <source>
        <dbReference type="SAM" id="Coils"/>
    </source>
</evidence>
<dbReference type="Proteomes" id="UP000290287">
    <property type="component" value="Unassembled WGS sequence"/>
</dbReference>
<dbReference type="Gene3D" id="1.20.1600.10">
    <property type="entry name" value="Outer membrane efflux proteins (OEP)"/>
    <property type="match status" value="1"/>
</dbReference>
<evidence type="ECO:0000313" key="9">
    <source>
        <dbReference type="EMBL" id="RXJ71358.1"/>
    </source>
</evidence>
<dbReference type="RefSeq" id="WP_129123924.1">
    <property type="nucleotide sequence ID" value="NZ_PEIB01000038.1"/>
</dbReference>
<reference evidence="9 10" key="1">
    <citation type="submission" date="2017-10" db="EMBL/GenBank/DDBJ databases">
        <title>Nyctiphanis sp. nov., isolated from the stomach of the euphausiid Nyctiphanes simplex (Hansen, 1911) in the Gulf of California.</title>
        <authorList>
            <person name="Gomez-Gil B."/>
            <person name="Aguilar-Mendez M."/>
            <person name="Lopez-Cortes A."/>
            <person name="Gomez-Gutierrez J."/>
            <person name="Roque A."/>
            <person name="Lang E."/>
            <person name="Gonzalez-Castillo A."/>
        </authorList>
    </citation>
    <scope>NUCLEOTIDE SEQUENCE [LARGE SCALE GENOMIC DNA]</scope>
    <source>
        <strain evidence="9 10">CAIM 600</strain>
    </source>
</reference>
<dbReference type="InterPro" id="IPR003423">
    <property type="entry name" value="OMP_efflux"/>
</dbReference>
<dbReference type="PANTHER" id="PTHR30026:SF22">
    <property type="entry name" value="OUTER MEMBRANE EFFLUX PROTEIN"/>
    <property type="match status" value="1"/>
</dbReference>
<sequence length="318" mass="36166">MYTQYLRAEQVHKLSRQNLANHERIFRQIKKKTNSGLASTSDLSQISGRLARAKANLVSANNNLQDATVQFKRLINSRPDNMFKPKPDSQSLPGTLQNALRKAAENHPSLKGAGEEIEAITAQRNQTESQFYPNVSLEVTSNWNENLDGVRGENNDLQAMVKFDYNLFSGGSDIARFRQSSHQVNQAKESREQIYRQIVEGTSLAWNAHENLQEQSEYVRQHVVAAKASQQAYEKQFSIGRRTLIELLDSENELFEARIDYINIEFDTLNSAFRLLHSTGQLLSSMNVALPSVWSKSEGEFWEKFMDLGEGANFTFLE</sequence>
<evidence type="ECO:0000256" key="3">
    <source>
        <dbReference type="ARBA" id="ARBA00022448"/>
    </source>
</evidence>
<proteinExistence type="inferred from homology"/>
<dbReference type="OrthoDB" id="9814637at2"/>
<evidence type="ECO:0000256" key="1">
    <source>
        <dbReference type="ARBA" id="ARBA00004442"/>
    </source>
</evidence>
<dbReference type="EMBL" id="PEIB01000038">
    <property type="protein sequence ID" value="RXJ71358.1"/>
    <property type="molecule type" value="Genomic_DNA"/>
</dbReference>
<evidence type="ECO:0000256" key="7">
    <source>
        <dbReference type="ARBA" id="ARBA00023237"/>
    </source>
</evidence>
<dbReference type="GO" id="GO:0015562">
    <property type="term" value="F:efflux transmembrane transporter activity"/>
    <property type="evidence" value="ECO:0007669"/>
    <property type="project" value="InterPro"/>
</dbReference>
<evidence type="ECO:0000256" key="5">
    <source>
        <dbReference type="ARBA" id="ARBA00022692"/>
    </source>
</evidence>
<dbReference type="GO" id="GO:1990281">
    <property type="term" value="C:efflux pump complex"/>
    <property type="evidence" value="ECO:0007669"/>
    <property type="project" value="TreeGrafter"/>
</dbReference>
<keyword evidence="8" id="KW-0175">Coiled coil</keyword>
<keyword evidence="6" id="KW-0472">Membrane</keyword>
<keyword evidence="7" id="KW-0998">Cell outer membrane</keyword>
<keyword evidence="3" id="KW-0813">Transport</keyword>
<protein>
    <submittedName>
        <fullName evidence="9">Uncharacterized protein</fullName>
    </submittedName>
</protein>
<evidence type="ECO:0000256" key="4">
    <source>
        <dbReference type="ARBA" id="ARBA00022452"/>
    </source>
</evidence>
<dbReference type="AlphaFoldDB" id="A0A4V1LSD9"/>
<gene>
    <name evidence="9" type="ORF">CS022_21265</name>
</gene>
<feature type="coiled-coil region" evidence="8">
    <location>
        <begin position="43"/>
        <end position="70"/>
    </location>
</feature>
<comment type="similarity">
    <text evidence="2">Belongs to the outer membrane factor (OMF) (TC 1.B.17) family.</text>
</comment>
<keyword evidence="5" id="KW-0812">Transmembrane</keyword>
<keyword evidence="10" id="KW-1185">Reference proteome</keyword>